<dbReference type="VEuPathDB" id="FungiDB:PLEOSDRAFT_173643"/>
<dbReference type="HOGENOM" id="CLU_567560_0_0_1"/>
<dbReference type="Proteomes" id="UP000027073">
    <property type="component" value="Unassembled WGS sequence"/>
</dbReference>
<protein>
    <submittedName>
        <fullName evidence="1">Uncharacterized protein</fullName>
    </submittedName>
</protein>
<dbReference type="AlphaFoldDB" id="A0A067NWE7"/>
<dbReference type="InParanoid" id="A0A067NWE7"/>
<dbReference type="EMBL" id="KL198008">
    <property type="protein sequence ID" value="KDQ28467.1"/>
    <property type="molecule type" value="Genomic_DNA"/>
</dbReference>
<dbReference type="SUPFAM" id="SSF141130">
    <property type="entry name" value="Acetamidase/Formamidase-like"/>
    <property type="match status" value="1"/>
</dbReference>
<proteinExistence type="predicted"/>
<dbReference type="STRING" id="1137138.A0A067NWE7"/>
<sequence length="481" mass="51749">MRETVGLHATLALVMYSAEVSSPTATTPAEMSIHSVKRHQNHLAWDKSIQPVVYVQSGETITFDCLDASNGQITPTSTASTISSLVFSQLDQVSGPVHIEGALPGDTLQVDVLKIETANWGWTGIIPGFGLLHDEFSEPALKIWKLDTNGGFAWFDREKGIKIPLRPFPGEMGLAPGKDGAFSTIPPYNTGGNLDTKYLRAGSTLYLPIEAEGGLFSIGDGHAAQGDGEVCGTAIETPIQVMVRLTVRKDKPYTKTPHYTTTESAIQEEYYCTTGVDANIETATKAAVRYMIDYLVAEHQLERTEAYMLCSVAGDLKLHEVVDMPNYVGRIKADLPLKAPSPSKSNGLVMLTPSFSITVPHLDELQLAKDSIAFELAPPILYSYTSSIITAAELAVYHPYPAATHTKQATMKFLAIALALFALTGTQARPAAEDTFVPDLAADSKAACGYGACGAPTWTTCCYPYGCVAASSGQGKCFRYQ</sequence>
<accession>A0A067NWE7</accession>
<dbReference type="GO" id="GO:0016811">
    <property type="term" value="F:hydrolase activity, acting on carbon-nitrogen (but not peptide) bonds, in linear amides"/>
    <property type="evidence" value="ECO:0007669"/>
    <property type="project" value="InterPro"/>
</dbReference>
<dbReference type="PANTHER" id="PTHR31891:SF1">
    <property type="entry name" value="FORMAMIDASE C869.04-RELATED"/>
    <property type="match status" value="1"/>
</dbReference>
<reference evidence="2" key="1">
    <citation type="journal article" date="2014" name="Proc. Natl. Acad. Sci. U.S.A.">
        <title>Extensive sampling of basidiomycete genomes demonstrates inadequacy of the white-rot/brown-rot paradigm for wood decay fungi.</title>
        <authorList>
            <person name="Riley R."/>
            <person name="Salamov A.A."/>
            <person name="Brown D.W."/>
            <person name="Nagy L.G."/>
            <person name="Floudas D."/>
            <person name="Held B.W."/>
            <person name="Levasseur A."/>
            <person name="Lombard V."/>
            <person name="Morin E."/>
            <person name="Otillar R."/>
            <person name="Lindquist E.A."/>
            <person name="Sun H."/>
            <person name="LaButti K.M."/>
            <person name="Schmutz J."/>
            <person name="Jabbour D."/>
            <person name="Luo H."/>
            <person name="Baker S.E."/>
            <person name="Pisabarro A.G."/>
            <person name="Walton J.D."/>
            <person name="Blanchette R.A."/>
            <person name="Henrissat B."/>
            <person name="Martin F."/>
            <person name="Cullen D."/>
            <person name="Hibbett D.S."/>
            <person name="Grigoriev I.V."/>
        </authorList>
    </citation>
    <scope>NUCLEOTIDE SEQUENCE [LARGE SCALE GENOMIC DNA]</scope>
    <source>
        <strain evidence="2">PC15</strain>
    </source>
</reference>
<gene>
    <name evidence="1" type="ORF">PLEOSDRAFT_173643</name>
</gene>
<organism evidence="1 2">
    <name type="scientific">Pleurotus ostreatus (strain PC15)</name>
    <name type="common">Oyster mushroom</name>
    <dbReference type="NCBI Taxonomy" id="1137138"/>
    <lineage>
        <taxon>Eukaryota</taxon>
        <taxon>Fungi</taxon>
        <taxon>Dikarya</taxon>
        <taxon>Basidiomycota</taxon>
        <taxon>Agaricomycotina</taxon>
        <taxon>Agaricomycetes</taxon>
        <taxon>Agaricomycetidae</taxon>
        <taxon>Agaricales</taxon>
        <taxon>Pleurotineae</taxon>
        <taxon>Pleurotaceae</taxon>
        <taxon>Pleurotus</taxon>
    </lineage>
</organism>
<evidence type="ECO:0000313" key="2">
    <source>
        <dbReference type="Proteomes" id="UP000027073"/>
    </source>
</evidence>
<dbReference type="Pfam" id="PF03069">
    <property type="entry name" value="FmdA_AmdA"/>
    <property type="match status" value="2"/>
</dbReference>
<dbReference type="OrthoDB" id="3335528at2759"/>
<evidence type="ECO:0000313" key="1">
    <source>
        <dbReference type="EMBL" id="KDQ28467.1"/>
    </source>
</evidence>
<dbReference type="PANTHER" id="PTHR31891">
    <property type="entry name" value="FORMAMIDASE C869.04-RELATED"/>
    <property type="match status" value="1"/>
</dbReference>
<dbReference type="Gene3D" id="2.60.120.580">
    <property type="entry name" value="Acetamidase/Formamidase-like domains"/>
    <property type="match status" value="2"/>
</dbReference>
<name>A0A067NWE7_PLEO1</name>
<dbReference type="InterPro" id="IPR004304">
    <property type="entry name" value="FmdA_AmdA"/>
</dbReference>
<dbReference type="Gene3D" id="3.10.28.20">
    <property type="entry name" value="Acetamidase/Formamidase-like domains"/>
    <property type="match status" value="1"/>
</dbReference>